<dbReference type="Proteomes" id="UP000260640">
    <property type="component" value="Unassembled WGS sequence"/>
</dbReference>
<reference evidence="1 2" key="1">
    <citation type="submission" date="2018-08" db="EMBL/GenBank/DDBJ databases">
        <title>A genome reference for cultivated species of the human gut microbiota.</title>
        <authorList>
            <person name="Zou Y."/>
            <person name="Xue W."/>
            <person name="Luo G."/>
        </authorList>
    </citation>
    <scope>NUCLEOTIDE SEQUENCE [LARGE SCALE GENOMIC DNA]</scope>
    <source>
        <strain evidence="1 2">TM05-16</strain>
    </source>
</reference>
<evidence type="ECO:0000313" key="1">
    <source>
        <dbReference type="EMBL" id="RGJ82392.1"/>
    </source>
</evidence>
<proteinExistence type="predicted"/>
<dbReference type="RefSeq" id="WP_117700192.1">
    <property type="nucleotide sequence ID" value="NZ_QSPP01000067.1"/>
</dbReference>
<organism evidence="1 2">
    <name type="scientific">Phocaeicola vulgatus</name>
    <name type="common">Bacteroides vulgatus</name>
    <dbReference type="NCBI Taxonomy" id="821"/>
    <lineage>
        <taxon>Bacteria</taxon>
        <taxon>Pseudomonadati</taxon>
        <taxon>Bacteroidota</taxon>
        <taxon>Bacteroidia</taxon>
        <taxon>Bacteroidales</taxon>
        <taxon>Bacteroidaceae</taxon>
        <taxon>Phocaeicola</taxon>
    </lineage>
</organism>
<gene>
    <name evidence="1" type="ORF">DXD46_16670</name>
</gene>
<accession>A0A3E4JH65</accession>
<name>A0A3E4JH65_PHOVU</name>
<dbReference type="AlphaFoldDB" id="A0A3E4JH65"/>
<protein>
    <submittedName>
        <fullName evidence="1">Uncharacterized protein</fullName>
    </submittedName>
</protein>
<sequence length="69" mass="8033">MKEITIGSYIRLKKTPTQIYKVFDIDCESQSIDAIQKNGHRLILDISEVELGSDDDMLLYESNTQIEYY</sequence>
<comment type="caution">
    <text evidence="1">The sequence shown here is derived from an EMBL/GenBank/DDBJ whole genome shotgun (WGS) entry which is preliminary data.</text>
</comment>
<dbReference type="EMBL" id="QSPP01000067">
    <property type="protein sequence ID" value="RGJ82392.1"/>
    <property type="molecule type" value="Genomic_DNA"/>
</dbReference>
<evidence type="ECO:0000313" key="2">
    <source>
        <dbReference type="Proteomes" id="UP000260640"/>
    </source>
</evidence>